<accession>A0ABT6FQF0</accession>
<evidence type="ECO:0000313" key="1">
    <source>
        <dbReference type="EMBL" id="MDG3585495.1"/>
    </source>
</evidence>
<organism evidence="1 2">
    <name type="scientific">Galbibacter pacificus</name>
    <dbReference type="NCBI Taxonomy" id="2996052"/>
    <lineage>
        <taxon>Bacteria</taxon>
        <taxon>Pseudomonadati</taxon>
        <taxon>Bacteroidota</taxon>
        <taxon>Flavobacteriia</taxon>
        <taxon>Flavobacteriales</taxon>
        <taxon>Flavobacteriaceae</taxon>
        <taxon>Galbibacter</taxon>
    </lineage>
</organism>
<reference evidence="1" key="1">
    <citation type="submission" date="2022-11" db="EMBL/GenBank/DDBJ databases">
        <title>High-quality draft genome sequence of Galbibacter sp. strain CMA-7.</title>
        <authorList>
            <person name="Wei L."/>
            <person name="Dong C."/>
            <person name="Shao Z."/>
        </authorList>
    </citation>
    <scope>NUCLEOTIDE SEQUENCE</scope>
    <source>
        <strain evidence="1">CMA-7</strain>
    </source>
</reference>
<gene>
    <name evidence="1" type="ORF">OSR52_06395</name>
</gene>
<keyword evidence="2" id="KW-1185">Reference proteome</keyword>
<dbReference type="RefSeq" id="WP_277899239.1">
    <property type="nucleotide sequence ID" value="NZ_JAPMUA010000002.1"/>
</dbReference>
<comment type="caution">
    <text evidence="1">The sequence shown here is derived from an EMBL/GenBank/DDBJ whole genome shotgun (WGS) entry which is preliminary data.</text>
</comment>
<dbReference type="Proteomes" id="UP001153642">
    <property type="component" value="Unassembled WGS sequence"/>
</dbReference>
<sequence>MKLLLLLFLISFNTFSQKLPISEINKYVEEEQEIAYSNDNHFILYGYNKDGVKLLLTKIAFDDIKDMQIVIENGTVSVDLFCKNGDDCCGMYIGDTVYLDSFYIPAIDYEAAEKILELLSPFIKIKEENESNEFDIENIKIGMKKEEVISYFKNAGYNVELFSRSAQWESYTIETDEKIYFLNFKNGKLDTIH</sequence>
<name>A0ABT6FQF0_9FLAO</name>
<protein>
    <recommendedName>
        <fullName evidence="3">PepSY domain-containing protein</fullName>
    </recommendedName>
</protein>
<proteinExistence type="predicted"/>
<evidence type="ECO:0000313" key="2">
    <source>
        <dbReference type="Proteomes" id="UP001153642"/>
    </source>
</evidence>
<dbReference type="EMBL" id="JAPMUA010000002">
    <property type="protein sequence ID" value="MDG3585495.1"/>
    <property type="molecule type" value="Genomic_DNA"/>
</dbReference>
<evidence type="ECO:0008006" key="3">
    <source>
        <dbReference type="Google" id="ProtNLM"/>
    </source>
</evidence>